<evidence type="ECO:0000313" key="3">
    <source>
        <dbReference type="Proteomes" id="UP000317977"/>
    </source>
</evidence>
<dbReference type="OrthoDB" id="9760167at2"/>
<dbReference type="AlphaFoldDB" id="A0A5C6F9X9"/>
<dbReference type="Proteomes" id="UP000317977">
    <property type="component" value="Unassembled WGS sequence"/>
</dbReference>
<dbReference type="RefSeq" id="WP_146534341.1">
    <property type="nucleotide sequence ID" value="NZ_SJPX01000002.1"/>
</dbReference>
<evidence type="ECO:0000256" key="1">
    <source>
        <dbReference type="SAM" id="SignalP"/>
    </source>
</evidence>
<keyword evidence="1" id="KW-0732">Signal</keyword>
<protein>
    <submittedName>
        <fullName evidence="2">Phosphate-selective porin O and P</fullName>
    </submittedName>
</protein>
<proteinExistence type="predicted"/>
<accession>A0A5C6F9X9</accession>
<evidence type="ECO:0000313" key="2">
    <source>
        <dbReference type="EMBL" id="TWU56341.1"/>
    </source>
</evidence>
<organism evidence="2 3">
    <name type="scientific">Rubripirellula reticaptiva</name>
    <dbReference type="NCBI Taxonomy" id="2528013"/>
    <lineage>
        <taxon>Bacteria</taxon>
        <taxon>Pseudomonadati</taxon>
        <taxon>Planctomycetota</taxon>
        <taxon>Planctomycetia</taxon>
        <taxon>Pirellulales</taxon>
        <taxon>Pirellulaceae</taxon>
        <taxon>Rubripirellula</taxon>
    </lineage>
</organism>
<dbReference type="EMBL" id="SJPX01000002">
    <property type="protein sequence ID" value="TWU56341.1"/>
    <property type="molecule type" value="Genomic_DNA"/>
</dbReference>
<keyword evidence="3" id="KW-1185">Reference proteome</keyword>
<feature type="chain" id="PRO_5022942129" evidence="1">
    <location>
        <begin position="25"/>
        <end position="502"/>
    </location>
</feature>
<comment type="caution">
    <text evidence="2">The sequence shown here is derived from an EMBL/GenBank/DDBJ whole genome shotgun (WGS) entry which is preliminary data.</text>
</comment>
<gene>
    <name evidence="2" type="ORF">Poly59_26450</name>
</gene>
<feature type="signal peptide" evidence="1">
    <location>
        <begin position="1"/>
        <end position="24"/>
    </location>
</feature>
<reference evidence="2 3" key="1">
    <citation type="submission" date="2019-02" db="EMBL/GenBank/DDBJ databases">
        <title>Deep-cultivation of Planctomycetes and their phenomic and genomic characterization uncovers novel biology.</title>
        <authorList>
            <person name="Wiegand S."/>
            <person name="Jogler M."/>
            <person name="Boedeker C."/>
            <person name="Pinto D."/>
            <person name="Vollmers J."/>
            <person name="Rivas-Marin E."/>
            <person name="Kohn T."/>
            <person name="Peeters S.H."/>
            <person name="Heuer A."/>
            <person name="Rast P."/>
            <person name="Oberbeckmann S."/>
            <person name="Bunk B."/>
            <person name="Jeske O."/>
            <person name="Meyerdierks A."/>
            <person name="Storesund J.E."/>
            <person name="Kallscheuer N."/>
            <person name="Luecker S."/>
            <person name="Lage O.M."/>
            <person name="Pohl T."/>
            <person name="Merkel B.J."/>
            <person name="Hornburger P."/>
            <person name="Mueller R.-W."/>
            <person name="Bruemmer F."/>
            <person name="Labrenz M."/>
            <person name="Spormann A.M."/>
            <person name="Op Den Camp H."/>
            <person name="Overmann J."/>
            <person name="Amann R."/>
            <person name="Jetten M.S.M."/>
            <person name="Mascher T."/>
            <person name="Medema M.H."/>
            <person name="Devos D.P."/>
            <person name="Kaster A.-K."/>
            <person name="Ovreas L."/>
            <person name="Rohde M."/>
            <person name="Galperin M.Y."/>
            <person name="Jogler C."/>
        </authorList>
    </citation>
    <scope>NUCLEOTIDE SEQUENCE [LARGE SCALE GENOMIC DNA]</scope>
    <source>
        <strain evidence="2 3">Poly59</strain>
    </source>
</reference>
<name>A0A5C6F9X9_9BACT</name>
<dbReference type="InterPro" id="IPR023614">
    <property type="entry name" value="Porin_dom_sf"/>
</dbReference>
<dbReference type="Gene3D" id="2.40.160.10">
    <property type="entry name" value="Porin"/>
    <property type="match status" value="1"/>
</dbReference>
<sequence length="502" mass="54601" precursor="true">MSRNAKNRLLGTCLFALAILQATCGFSESATSVFPTEPGQGEQNASNLAPTSKFGGLALCDPVLVESVLPFDVEPAYPSENAPIHLDYFESADQLQNDAFLRPISIGVGYDEGFIIASEGDSTVGEAQFPYRLKINGWGQLRDTTFHSNGSNRDLNQLQLKRARVVLSGNAFSTDLSYFVQFDGRSNVADSIRILDYYFSYDVGRHLWSASPGTFGIRAGLYKMPSSLARQLSGKELQFADRSMSSIYFDVNRSLAFGLYGTVQALSKPVRWELAVFNGLVSGGAETGSSGALDNNNAFSGRVESYPTGEWGPGQLADLSHHGNLATRVGAGFATTTIDRSGSTEFSSLRTVDAGLQLVSLLPASVNSYDVAQYSVDGSMKYRGLSLTMEYYFRNISGFRGGEVADLFDHGFWLQSGIFLVPRKLELLSRWSRITGNSGTLGSVNQSSDEISGGGVWYFRDQHAKITMDATYLNGAAINSSVLDISRGDIGWLLRTQLQFSF</sequence>